<reference evidence="2 3" key="1">
    <citation type="submission" date="2011-05" db="EMBL/GenBank/DDBJ databases">
        <title>Complete sequence of Thioalkalimicrobium cyclicum ALM1.</title>
        <authorList>
            <consortium name="US DOE Joint Genome Institute"/>
            <person name="Lucas S."/>
            <person name="Han J."/>
            <person name="Lapidus A."/>
            <person name="Cheng J.-F."/>
            <person name="Goodwin L."/>
            <person name="Pitluck S."/>
            <person name="Peters L."/>
            <person name="Mikhailova N."/>
            <person name="Davenport K."/>
            <person name="Han C."/>
            <person name="Tapia R."/>
            <person name="Land M."/>
            <person name="Hauser L."/>
            <person name="Kyrpides N."/>
            <person name="Ivanova N."/>
            <person name="Pagani I."/>
            <person name="Kappler U."/>
            <person name="Woyke T."/>
        </authorList>
    </citation>
    <scope>NUCLEOTIDE SEQUENCE [LARGE SCALE GENOMIC DNA]</scope>
    <source>
        <strain evidence="3">DSM 14477 / JCM 11371 / ALM1</strain>
    </source>
</reference>
<dbReference type="Proteomes" id="UP000009232">
    <property type="component" value="Chromosome"/>
</dbReference>
<keyword evidence="3" id="KW-1185">Reference proteome</keyword>
<dbReference type="AlphaFoldDB" id="F6DAN3"/>
<organism evidence="2 3">
    <name type="scientific">Thiomicrospira cyclica (strain DSM 14477 / JCM 11371 / ALM1)</name>
    <name type="common">Thioalkalimicrobium cyclicum</name>
    <dbReference type="NCBI Taxonomy" id="717773"/>
    <lineage>
        <taxon>Bacteria</taxon>
        <taxon>Pseudomonadati</taxon>
        <taxon>Pseudomonadota</taxon>
        <taxon>Gammaproteobacteria</taxon>
        <taxon>Thiotrichales</taxon>
        <taxon>Piscirickettsiaceae</taxon>
        <taxon>Thiomicrospira</taxon>
    </lineage>
</organism>
<evidence type="ECO:0000313" key="3">
    <source>
        <dbReference type="Proteomes" id="UP000009232"/>
    </source>
</evidence>
<keyword evidence="1" id="KW-0812">Transmembrane</keyword>
<proteinExistence type="predicted"/>
<name>F6DAN3_THICA</name>
<dbReference type="EMBL" id="CP002776">
    <property type="protein sequence ID" value="AEG32289.1"/>
    <property type="molecule type" value="Genomic_DNA"/>
</dbReference>
<evidence type="ECO:0000313" key="2">
    <source>
        <dbReference type="EMBL" id="AEG32289.1"/>
    </source>
</evidence>
<evidence type="ECO:0000256" key="1">
    <source>
        <dbReference type="SAM" id="Phobius"/>
    </source>
</evidence>
<dbReference type="HOGENOM" id="CLU_3318451_0_0_6"/>
<gene>
    <name evidence="2" type="ordered locus">Thicy_1531</name>
</gene>
<dbReference type="STRING" id="717773.Thicy_1531"/>
<accession>F6DAN3</accession>
<sequence length="39" mass="4629">MNELNNDWVLWASILSVAITLITFLAFGWKMFKRLDNKK</sequence>
<dbReference type="KEGG" id="tcy:Thicy_1531"/>
<keyword evidence="1" id="KW-1133">Transmembrane helix</keyword>
<feature type="transmembrane region" description="Helical" evidence="1">
    <location>
        <begin position="12"/>
        <end position="32"/>
    </location>
</feature>
<keyword evidence="1" id="KW-0472">Membrane</keyword>
<protein>
    <submittedName>
        <fullName evidence="2">Uncharacterized protein</fullName>
    </submittedName>
</protein>